<evidence type="ECO:0000256" key="2">
    <source>
        <dbReference type="ARBA" id="ARBA00004863"/>
    </source>
</evidence>
<gene>
    <name evidence="9" type="ORF">NUZ5A_50813</name>
</gene>
<evidence type="ECO:0000256" key="7">
    <source>
        <dbReference type="ARBA" id="ARBA00023136"/>
    </source>
</evidence>
<feature type="transmembrane region" description="Helical" evidence="8">
    <location>
        <begin position="118"/>
        <end position="134"/>
    </location>
</feature>
<dbReference type="RefSeq" id="WP_205100001.1">
    <property type="nucleotide sequence ID" value="NZ_CAJNAQ010000005.1"/>
</dbReference>
<dbReference type="GO" id="GO:0009234">
    <property type="term" value="P:menaquinone biosynthetic process"/>
    <property type="evidence" value="ECO:0007669"/>
    <property type="project" value="UniProtKB-UniPathway"/>
</dbReference>
<evidence type="ECO:0000313" key="9">
    <source>
        <dbReference type="EMBL" id="CAE6498619.1"/>
    </source>
</evidence>
<dbReference type="Pfam" id="PF01040">
    <property type="entry name" value="UbiA"/>
    <property type="match status" value="1"/>
</dbReference>
<feature type="transmembrane region" description="Helical" evidence="8">
    <location>
        <begin position="276"/>
        <end position="297"/>
    </location>
</feature>
<keyword evidence="3" id="KW-0474">Menaquinone biosynthesis</keyword>
<keyword evidence="5 8" id="KW-0812">Transmembrane</keyword>
<dbReference type="InterPro" id="IPR000537">
    <property type="entry name" value="UbiA_prenyltransferase"/>
</dbReference>
<evidence type="ECO:0000256" key="6">
    <source>
        <dbReference type="ARBA" id="ARBA00022989"/>
    </source>
</evidence>
<evidence type="ECO:0000256" key="3">
    <source>
        <dbReference type="ARBA" id="ARBA00022428"/>
    </source>
</evidence>
<name>A0A812F575_9ARCH</name>
<reference evidence="9" key="1">
    <citation type="submission" date="2021-02" db="EMBL/GenBank/DDBJ databases">
        <authorList>
            <person name="Han P."/>
        </authorList>
    </citation>
    <scope>NUCLEOTIDE SEQUENCE</scope>
    <source>
        <strain evidence="9">Candidatus Nitrosotenuis uzonensis 5A</strain>
    </source>
</reference>
<dbReference type="AlphaFoldDB" id="A0A812F575"/>
<proteinExistence type="predicted"/>
<dbReference type="GO" id="GO:0042371">
    <property type="term" value="P:vitamin K biosynthetic process"/>
    <property type="evidence" value="ECO:0007669"/>
    <property type="project" value="TreeGrafter"/>
</dbReference>
<dbReference type="PANTHER" id="PTHR13929:SF0">
    <property type="entry name" value="UBIA PRENYLTRANSFERASE DOMAIN-CONTAINING PROTEIN 1"/>
    <property type="match status" value="1"/>
</dbReference>
<feature type="transmembrane region" description="Helical" evidence="8">
    <location>
        <begin position="12"/>
        <end position="32"/>
    </location>
</feature>
<comment type="subcellular location">
    <subcellularLocation>
        <location evidence="1">Cell membrane</location>
        <topology evidence="1">Multi-pass membrane protein</topology>
    </subcellularLocation>
</comment>
<comment type="caution">
    <text evidence="9">The sequence shown here is derived from an EMBL/GenBank/DDBJ whole genome shotgun (WGS) entry which is preliminary data.</text>
</comment>
<keyword evidence="4 9" id="KW-0808">Transferase</keyword>
<feature type="transmembrane region" description="Helical" evidence="8">
    <location>
        <begin position="228"/>
        <end position="255"/>
    </location>
</feature>
<dbReference type="InterPro" id="IPR044878">
    <property type="entry name" value="UbiA_sf"/>
</dbReference>
<dbReference type="UniPathway" id="UPA00079"/>
<dbReference type="Proteomes" id="UP000655759">
    <property type="component" value="Unassembled WGS sequence"/>
</dbReference>
<sequence>MSLSAWFRVIRVKFLLASVIAVLLGLAVSYWKAQNIDLTSAVITMGGVVALHASVDLLNDYWDYKRGIDTATKRTKFSGGTGVLPEGLLKPSTVYRAGILFLVLGSLAGVYFVALYGWIIAAILGFAIISIYFYSTRIVDSGLGEIFVAIKGCMIVLGTSYIQTQSITATDIAAGIVAGTLSSFVLYITSFPDHDADKQKGRRTLVIVLGKASASKVFWAFPAVAYGFVIGGIVSGLFPVFCLLSLASSFFALDAGRKITASINDEKEFLSVMKSTLLFSRVTGALFVAGFLVSFVADNYG</sequence>
<dbReference type="PIRSF" id="PIRSF005355">
    <property type="entry name" value="UBIAD1"/>
    <property type="match status" value="1"/>
</dbReference>
<keyword evidence="7 8" id="KW-0472">Membrane</keyword>
<dbReference type="GO" id="GO:0005886">
    <property type="term" value="C:plasma membrane"/>
    <property type="evidence" value="ECO:0007669"/>
    <property type="project" value="UniProtKB-SubCell"/>
</dbReference>
<protein>
    <submittedName>
        <fullName evidence="9">UbiA prenyltransferase</fullName>
    </submittedName>
</protein>
<feature type="transmembrane region" description="Helical" evidence="8">
    <location>
        <begin position="204"/>
        <end position="222"/>
    </location>
</feature>
<dbReference type="PANTHER" id="PTHR13929">
    <property type="entry name" value="1,4-DIHYDROXY-2-NAPHTHOATE OCTAPRENYLTRANSFERASE"/>
    <property type="match status" value="1"/>
</dbReference>
<dbReference type="EMBL" id="CAJNAQ010000005">
    <property type="protein sequence ID" value="CAE6498619.1"/>
    <property type="molecule type" value="Genomic_DNA"/>
</dbReference>
<evidence type="ECO:0000313" key="10">
    <source>
        <dbReference type="Proteomes" id="UP000655759"/>
    </source>
</evidence>
<evidence type="ECO:0000256" key="5">
    <source>
        <dbReference type="ARBA" id="ARBA00022692"/>
    </source>
</evidence>
<accession>A0A812F575</accession>
<keyword evidence="6 8" id="KW-1133">Transmembrane helix</keyword>
<evidence type="ECO:0000256" key="8">
    <source>
        <dbReference type="SAM" id="Phobius"/>
    </source>
</evidence>
<feature type="transmembrane region" description="Helical" evidence="8">
    <location>
        <begin position="146"/>
        <end position="166"/>
    </location>
</feature>
<dbReference type="InterPro" id="IPR026046">
    <property type="entry name" value="UBIAD1"/>
</dbReference>
<feature type="transmembrane region" description="Helical" evidence="8">
    <location>
        <begin position="172"/>
        <end position="192"/>
    </location>
</feature>
<dbReference type="Gene3D" id="1.10.357.140">
    <property type="entry name" value="UbiA prenyltransferase"/>
    <property type="match status" value="1"/>
</dbReference>
<comment type="pathway">
    <text evidence="2">Quinol/quinone metabolism; menaquinone biosynthesis.</text>
</comment>
<organism evidence="9 10">
    <name type="scientific">Candidatus Nitrosotenuis uzonensis</name>
    <dbReference type="NCBI Taxonomy" id="1407055"/>
    <lineage>
        <taxon>Archaea</taxon>
        <taxon>Nitrososphaerota</taxon>
        <taxon>Candidatus Nitrosotenuis</taxon>
    </lineage>
</organism>
<dbReference type="GO" id="GO:0004659">
    <property type="term" value="F:prenyltransferase activity"/>
    <property type="evidence" value="ECO:0007669"/>
    <property type="project" value="InterPro"/>
</dbReference>
<evidence type="ECO:0000256" key="1">
    <source>
        <dbReference type="ARBA" id="ARBA00004651"/>
    </source>
</evidence>
<evidence type="ECO:0000256" key="4">
    <source>
        <dbReference type="ARBA" id="ARBA00022679"/>
    </source>
</evidence>
<dbReference type="CDD" id="cd13962">
    <property type="entry name" value="PT_UbiA_UBIAD1"/>
    <property type="match status" value="1"/>
</dbReference>